<sequence>MNDTVEGLMNELQRRNELNVSSASTSPSSPRAIGIGSQLEQQLRGLVSSLSTTSNPGPGPMASPAHSSDSAAQAAPIPNLPPAQRVGRNGAGVAAQAPKKRRTRPSKRPKTEKYEASVCTFMTTVQTLTGGTFCSQANITASPIVSSALSVGGDRGKGLAEVCAPTSMPYAGPSVPAPEACVVRPQPSRPSGHCPAEDSPTAKAEASAGPRAGGGHDSLPPSLFESMFSMSSSSNSLMNSMMGITDQALWTESPFLYTESVGVSSSTSQFSGGHPSDKTFLKERGHFGQASGQEGPEIAANEDPYERNTSMNVAAYPTHMEWISVKSGRFRFVSST</sequence>
<reference evidence="2" key="1">
    <citation type="submission" date="2016-03" db="EMBL/GenBank/DDBJ databases">
        <title>Mechanisms controlling the formation of the plant cell surface in tip-growing cells are functionally conserved among land plants.</title>
        <authorList>
            <person name="Honkanen S."/>
            <person name="Jones V.A."/>
            <person name="Morieri G."/>
            <person name="Champion C."/>
            <person name="Hetherington A.J."/>
            <person name="Kelly S."/>
            <person name="Saint-Marcoux D."/>
            <person name="Proust H."/>
            <person name="Prescott H."/>
            <person name="Dolan L."/>
        </authorList>
    </citation>
    <scope>NUCLEOTIDE SEQUENCE [LARGE SCALE GENOMIC DNA]</scope>
    <source>
        <tissue evidence="2">Whole gametophyte</tissue>
    </source>
</reference>
<dbReference type="Proteomes" id="UP000077202">
    <property type="component" value="Unassembled WGS sequence"/>
</dbReference>
<proteinExistence type="predicted"/>
<keyword evidence="3" id="KW-1185">Reference proteome</keyword>
<gene>
    <name evidence="2" type="ORF">AXG93_4519s1000</name>
</gene>
<name>A0A176WMB1_MARPO</name>
<feature type="compositionally biased region" description="Basic residues" evidence="1">
    <location>
        <begin position="98"/>
        <end position="108"/>
    </location>
</feature>
<evidence type="ECO:0000313" key="3">
    <source>
        <dbReference type="Proteomes" id="UP000077202"/>
    </source>
</evidence>
<protein>
    <submittedName>
        <fullName evidence="2">Uncharacterized protein</fullName>
    </submittedName>
</protein>
<feature type="region of interest" description="Disordered" evidence="1">
    <location>
        <begin position="1"/>
        <end position="114"/>
    </location>
</feature>
<feature type="region of interest" description="Disordered" evidence="1">
    <location>
        <begin position="183"/>
        <end position="221"/>
    </location>
</feature>
<evidence type="ECO:0000313" key="2">
    <source>
        <dbReference type="EMBL" id="OAE33791.1"/>
    </source>
</evidence>
<comment type="caution">
    <text evidence="2">The sequence shown here is derived from an EMBL/GenBank/DDBJ whole genome shotgun (WGS) entry which is preliminary data.</text>
</comment>
<dbReference type="AlphaFoldDB" id="A0A176WMB1"/>
<feature type="compositionally biased region" description="Low complexity" evidence="1">
    <location>
        <begin position="21"/>
        <end position="30"/>
    </location>
</feature>
<organism evidence="2 3">
    <name type="scientific">Marchantia polymorpha subsp. ruderalis</name>
    <dbReference type="NCBI Taxonomy" id="1480154"/>
    <lineage>
        <taxon>Eukaryota</taxon>
        <taxon>Viridiplantae</taxon>
        <taxon>Streptophyta</taxon>
        <taxon>Embryophyta</taxon>
        <taxon>Marchantiophyta</taxon>
        <taxon>Marchantiopsida</taxon>
        <taxon>Marchantiidae</taxon>
        <taxon>Marchantiales</taxon>
        <taxon>Marchantiaceae</taxon>
        <taxon>Marchantia</taxon>
    </lineage>
</organism>
<accession>A0A176WMB1</accession>
<dbReference type="EMBL" id="LVLJ01000517">
    <property type="protein sequence ID" value="OAE33791.1"/>
    <property type="molecule type" value="Genomic_DNA"/>
</dbReference>
<evidence type="ECO:0000256" key="1">
    <source>
        <dbReference type="SAM" id="MobiDB-lite"/>
    </source>
</evidence>